<evidence type="ECO:0000256" key="3">
    <source>
        <dbReference type="PROSITE-ProRule" id="PRU00023"/>
    </source>
</evidence>
<comment type="caution">
    <text evidence="5">The sequence shown here is derived from an EMBL/GenBank/DDBJ whole genome shotgun (WGS) entry which is preliminary data.</text>
</comment>
<evidence type="ECO:0000256" key="1">
    <source>
        <dbReference type="ARBA" id="ARBA00022737"/>
    </source>
</evidence>
<dbReference type="PANTHER" id="PTHR24123">
    <property type="entry name" value="ANKYRIN REPEAT-CONTAINING"/>
    <property type="match status" value="1"/>
</dbReference>
<evidence type="ECO:0000313" key="5">
    <source>
        <dbReference type="EMBL" id="RUL65772.1"/>
    </source>
</evidence>
<feature type="chain" id="PRO_5018609256" evidence="4">
    <location>
        <begin position="24"/>
        <end position="727"/>
    </location>
</feature>
<evidence type="ECO:0000256" key="4">
    <source>
        <dbReference type="SAM" id="SignalP"/>
    </source>
</evidence>
<evidence type="ECO:0000313" key="6">
    <source>
        <dbReference type="Proteomes" id="UP000267077"/>
    </source>
</evidence>
<dbReference type="Gene3D" id="1.25.40.20">
    <property type="entry name" value="Ankyrin repeat-containing domain"/>
    <property type="match status" value="1"/>
</dbReference>
<keyword evidence="4" id="KW-0732">Signal</keyword>
<dbReference type="PROSITE" id="PS51257">
    <property type="entry name" value="PROKAR_LIPOPROTEIN"/>
    <property type="match status" value="1"/>
</dbReference>
<dbReference type="SMART" id="SM00248">
    <property type="entry name" value="ANK"/>
    <property type="match status" value="3"/>
</dbReference>
<dbReference type="Proteomes" id="UP000267077">
    <property type="component" value="Unassembled WGS sequence"/>
</dbReference>
<gene>
    <name evidence="5" type="ORF">EKH79_03410</name>
</gene>
<protein>
    <submittedName>
        <fullName evidence="5">Ankyrin repeat domain-containing protein</fullName>
    </submittedName>
</protein>
<dbReference type="PROSITE" id="PS50297">
    <property type="entry name" value="ANK_REP_REGION"/>
    <property type="match status" value="2"/>
</dbReference>
<name>A0A3S0QY95_9GAMM</name>
<keyword evidence="1" id="KW-0677">Repeat</keyword>
<dbReference type="PANTHER" id="PTHR24123:SF33">
    <property type="entry name" value="PROTEIN HOS4"/>
    <property type="match status" value="1"/>
</dbReference>
<dbReference type="Pfam" id="PF12796">
    <property type="entry name" value="Ank_2"/>
    <property type="match status" value="1"/>
</dbReference>
<organism evidence="5 6">
    <name type="scientific">Dyella dinghuensis</name>
    <dbReference type="NCBI Taxonomy" id="1920169"/>
    <lineage>
        <taxon>Bacteria</taxon>
        <taxon>Pseudomonadati</taxon>
        <taxon>Pseudomonadota</taxon>
        <taxon>Gammaproteobacteria</taxon>
        <taxon>Lysobacterales</taxon>
        <taxon>Rhodanobacteraceae</taxon>
        <taxon>Dyella</taxon>
    </lineage>
</organism>
<dbReference type="InterPro" id="IPR036770">
    <property type="entry name" value="Ankyrin_rpt-contain_sf"/>
</dbReference>
<dbReference type="EMBL" id="RYZR01000003">
    <property type="protein sequence ID" value="RUL65772.1"/>
    <property type="molecule type" value="Genomic_DNA"/>
</dbReference>
<keyword evidence="2 3" id="KW-0040">ANK repeat</keyword>
<proteinExistence type="predicted"/>
<evidence type="ECO:0000256" key="2">
    <source>
        <dbReference type="ARBA" id="ARBA00023043"/>
    </source>
</evidence>
<keyword evidence="6" id="KW-1185">Reference proteome</keyword>
<sequence length="727" mass="78772">MGRKCSMILTLRLLACASVLILAACGTAPTAPVPCASTPARCVAIGDNKSGYDDPYRVFIRIQSDLNRVAAGQPRRTVPDGASRDPIESIVDAYAAYLRHDETRMNEALAIAVGSAQQKMQDMPQWQAPMYEKYNARLADAVRASQPLPHLLAAIRVVDTALYFEAGGLSPEQRDDQLGMHSSTPQPQAGLWLRLPCRSLHGHEKDFAANADALKSLSGPLLDCPSDDQAIMSLAGIAGTPQLLKPHQMPNCLNGVARDGTCGAAIAPSKPSPPNPREVAIASMAMHPDAADPVLKQAAEKDLRGELDYALFLHAFRPHTPARDAQIQHLLDDIQGKSYVHQKPTGEFPITAYDGSDDSLVPRIILASMGEDRSVFQYAIPCDVLQARHALVAATQARYGSNMDNFLPRSGCDEAGDPDGYPAEAVATFREDAANADGHFIDNFGGSMVYGFEKEQAFTETAMKVDPASFLLPVVANVQNYPYQNWGYLGLNNYRTSLRLIAEFETARRKLADYYVTMHMSHEQGMQAARNGLFSLVFGGDCGQSMPDTSPRVLLLEHAPLLAIQEALDKHDNDDELLAGCTRFGGIDPLLLIAAGSYPEALDLLLAHGSTVNDVNPIGKTALMEAAQFNQAQSVQFLLQHDANPNATTWQANDDALLHHDARTALMYAAANASLATIKLLLVSGADPYQTDSKGFRAIDYLLGYGPTPPNPVLSHSDRAKAQEWLY</sequence>
<reference evidence="5 6" key="1">
    <citation type="submission" date="2018-12" db="EMBL/GenBank/DDBJ databases">
        <title>Dyella dinghuensis sp. nov. DHOA06 and Dyella choica sp. nov. 4M-K27, isolated from forest soil.</title>
        <authorList>
            <person name="Qiu L.-H."/>
            <person name="Gao Z.-H."/>
        </authorList>
    </citation>
    <scope>NUCLEOTIDE SEQUENCE [LARGE SCALE GENOMIC DNA]</scope>
    <source>
        <strain evidence="5 6">DHOA06</strain>
    </source>
</reference>
<dbReference type="SUPFAM" id="SSF48403">
    <property type="entry name" value="Ankyrin repeat"/>
    <property type="match status" value="1"/>
</dbReference>
<dbReference type="PROSITE" id="PS50088">
    <property type="entry name" value="ANK_REPEAT"/>
    <property type="match status" value="2"/>
</dbReference>
<dbReference type="AlphaFoldDB" id="A0A3S0QY95"/>
<dbReference type="InterPro" id="IPR051165">
    <property type="entry name" value="Multifunctional_ANK_Repeat"/>
</dbReference>
<dbReference type="InterPro" id="IPR002110">
    <property type="entry name" value="Ankyrin_rpt"/>
</dbReference>
<feature type="repeat" description="ANK" evidence="3">
    <location>
        <begin position="661"/>
        <end position="693"/>
    </location>
</feature>
<feature type="signal peptide" evidence="4">
    <location>
        <begin position="1"/>
        <end position="23"/>
    </location>
</feature>
<accession>A0A3S0QY95</accession>
<feature type="repeat" description="ANK" evidence="3">
    <location>
        <begin position="618"/>
        <end position="650"/>
    </location>
</feature>